<dbReference type="InterPro" id="IPR007016">
    <property type="entry name" value="O-antigen_ligase-rel_domated"/>
</dbReference>
<evidence type="ECO:0000259" key="6">
    <source>
        <dbReference type="Pfam" id="PF04932"/>
    </source>
</evidence>
<dbReference type="AlphaFoldDB" id="A0A1G5GCD9"/>
<protein>
    <recommendedName>
        <fullName evidence="6">O-antigen ligase-related domain-containing protein</fullName>
    </recommendedName>
</protein>
<dbReference type="EMBL" id="FMVM01000005">
    <property type="protein sequence ID" value="SCY49011.1"/>
    <property type="molecule type" value="Genomic_DNA"/>
</dbReference>
<dbReference type="STRING" id="582692.SAMN05720606_105202"/>
<evidence type="ECO:0000313" key="7">
    <source>
        <dbReference type="EMBL" id="SCY49011.1"/>
    </source>
</evidence>
<reference evidence="8" key="1">
    <citation type="submission" date="2016-10" db="EMBL/GenBank/DDBJ databases">
        <authorList>
            <person name="Varghese N."/>
            <person name="Submissions S."/>
        </authorList>
    </citation>
    <scope>NUCLEOTIDE SEQUENCE [LARGE SCALE GENOMIC DNA]</scope>
    <source>
        <strain evidence="8">BL9</strain>
    </source>
</reference>
<comment type="subcellular location">
    <subcellularLocation>
        <location evidence="1">Membrane</location>
        <topology evidence="1">Multi-pass membrane protein</topology>
    </subcellularLocation>
</comment>
<feature type="transmembrane region" description="Helical" evidence="5">
    <location>
        <begin position="259"/>
        <end position="279"/>
    </location>
</feature>
<evidence type="ECO:0000256" key="1">
    <source>
        <dbReference type="ARBA" id="ARBA00004141"/>
    </source>
</evidence>
<dbReference type="Pfam" id="PF04932">
    <property type="entry name" value="Wzy_C"/>
    <property type="match status" value="1"/>
</dbReference>
<feature type="transmembrane region" description="Helical" evidence="5">
    <location>
        <begin position="138"/>
        <end position="155"/>
    </location>
</feature>
<evidence type="ECO:0000256" key="2">
    <source>
        <dbReference type="ARBA" id="ARBA00022692"/>
    </source>
</evidence>
<feature type="transmembrane region" description="Helical" evidence="5">
    <location>
        <begin position="349"/>
        <end position="368"/>
    </location>
</feature>
<proteinExistence type="predicted"/>
<keyword evidence="8" id="KW-1185">Reference proteome</keyword>
<feature type="transmembrane region" description="Helical" evidence="5">
    <location>
        <begin position="77"/>
        <end position="98"/>
    </location>
</feature>
<keyword evidence="3 5" id="KW-1133">Transmembrane helix</keyword>
<dbReference type="Proteomes" id="UP000198538">
    <property type="component" value="Unassembled WGS sequence"/>
</dbReference>
<evidence type="ECO:0000313" key="8">
    <source>
        <dbReference type="Proteomes" id="UP000198538"/>
    </source>
</evidence>
<feature type="transmembrane region" description="Helical" evidence="5">
    <location>
        <begin position="104"/>
        <end position="126"/>
    </location>
</feature>
<evidence type="ECO:0000256" key="4">
    <source>
        <dbReference type="ARBA" id="ARBA00023136"/>
    </source>
</evidence>
<evidence type="ECO:0000256" key="5">
    <source>
        <dbReference type="SAM" id="Phobius"/>
    </source>
</evidence>
<name>A0A1G5GCD9_9BACL</name>
<feature type="transmembrane region" description="Helical" evidence="5">
    <location>
        <begin position="20"/>
        <end position="46"/>
    </location>
</feature>
<keyword evidence="4 5" id="KW-0472">Membrane</keyword>
<accession>A0A1G5GCD9</accession>
<keyword evidence="2 5" id="KW-0812">Transmembrane</keyword>
<feature type="transmembrane region" description="Helical" evidence="5">
    <location>
        <begin position="405"/>
        <end position="422"/>
    </location>
</feature>
<feature type="transmembrane region" description="Helical" evidence="5">
    <location>
        <begin position="216"/>
        <end position="247"/>
    </location>
</feature>
<feature type="domain" description="O-antigen ligase-related" evidence="6">
    <location>
        <begin position="220"/>
        <end position="357"/>
    </location>
</feature>
<dbReference type="RefSeq" id="WP_090918276.1">
    <property type="nucleotide sequence ID" value="NZ_FMVM01000005.1"/>
</dbReference>
<sequence length="437" mass="48595">MYMTSLNVKSPSLVQARSDAPSSVIMMLIHFLLLYLSIYGLISIYVDNIVIRSLKDAGMLLLAVYTLARVYRQQIHFLNLFLFILASLIVLGSLNVLVGSSVVTLVYGIKITLLPLVMLFAGMFMAEQGGMYAFARTNLVIFIMLIAGWCAQYALGIEKLITMGFVYGVNIKNYLEGVPRLSSITYSPDGYAYALLMTGIIAEQTKLAVKHRSFRLMIQLLTIGFLLLSTIRSALLLWFVYQVVLFLLQIRKYNKKNMLVLAVVFLTLPAVVFFGGRFLQSKNLLSSSSLLDRLQIWGSSLTSPFTMNGMIGNGIGSVGAASRRTHMMGLNSSNFAVDNQYFSLYEQTGWIGLAYFLMLFMWLLVTLVRRMNASPYSAGSRLPQVAIALGAGVAAASMTTNVLELFPANVFFWMFIGIALYQHRNAGDIPYKAGERK</sequence>
<organism evidence="7 8">
    <name type="scientific">Paenibacillus polysaccharolyticus</name>
    <dbReference type="NCBI Taxonomy" id="582692"/>
    <lineage>
        <taxon>Bacteria</taxon>
        <taxon>Bacillati</taxon>
        <taxon>Bacillota</taxon>
        <taxon>Bacilli</taxon>
        <taxon>Bacillales</taxon>
        <taxon>Paenibacillaceae</taxon>
        <taxon>Paenibacillus</taxon>
    </lineage>
</organism>
<gene>
    <name evidence="7" type="ORF">SAMN05720606_105202</name>
</gene>
<evidence type="ECO:0000256" key="3">
    <source>
        <dbReference type="ARBA" id="ARBA00022989"/>
    </source>
</evidence>